<dbReference type="InterPro" id="IPR011990">
    <property type="entry name" value="TPR-like_helical_dom_sf"/>
</dbReference>
<dbReference type="EMBL" id="DAKRPA010000241">
    <property type="protein sequence ID" value="DAZ94619.1"/>
    <property type="molecule type" value="Genomic_DNA"/>
</dbReference>
<dbReference type="SUPFAM" id="SSF53448">
    <property type="entry name" value="Nucleotide-diphospho-sugar transferases"/>
    <property type="match status" value="1"/>
</dbReference>
<organism evidence="11 12">
    <name type="scientific">Lagenidium giganteum</name>
    <dbReference type="NCBI Taxonomy" id="4803"/>
    <lineage>
        <taxon>Eukaryota</taxon>
        <taxon>Sar</taxon>
        <taxon>Stramenopiles</taxon>
        <taxon>Oomycota</taxon>
        <taxon>Peronosporomycetes</taxon>
        <taxon>Pythiales</taxon>
        <taxon>Pythiaceae</taxon>
    </lineage>
</organism>
<evidence type="ECO:0000313" key="11">
    <source>
        <dbReference type="EMBL" id="DAZ94619.1"/>
    </source>
</evidence>
<evidence type="ECO:0000256" key="3">
    <source>
        <dbReference type="ARBA" id="ARBA00011970"/>
    </source>
</evidence>
<dbReference type="Gene3D" id="3.90.550.10">
    <property type="entry name" value="Spore Coat Polysaccharide Biosynthesis Protein SpsA, Chain A"/>
    <property type="match status" value="1"/>
</dbReference>
<dbReference type="InterPro" id="IPR029044">
    <property type="entry name" value="Nucleotide-diphossugar_trans"/>
</dbReference>
<evidence type="ECO:0000256" key="6">
    <source>
        <dbReference type="ARBA" id="ARBA00022737"/>
    </source>
</evidence>
<dbReference type="Gene3D" id="3.40.50.2000">
    <property type="entry name" value="Glycogen Phosphorylase B"/>
    <property type="match status" value="1"/>
</dbReference>
<name>A0AAV2YPT2_9STRA</name>
<dbReference type="PANTHER" id="PTHR44835:SF1">
    <property type="entry name" value="PROTEIN O-GLCNAC TRANSFERASE"/>
    <property type="match status" value="1"/>
</dbReference>
<dbReference type="EC" id="2.4.1.255" evidence="3"/>
<keyword evidence="6" id="KW-0677">Repeat</keyword>
<evidence type="ECO:0000256" key="8">
    <source>
        <dbReference type="PROSITE-ProRule" id="PRU00339"/>
    </source>
</evidence>
<dbReference type="SUPFAM" id="SSF48452">
    <property type="entry name" value="TPR-like"/>
    <property type="match status" value="1"/>
</dbReference>
<feature type="repeat" description="TPR" evidence="8">
    <location>
        <begin position="143"/>
        <end position="176"/>
    </location>
</feature>
<dbReference type="Proteomes" id="UP001146120">
    <property type="component" value="Unassembled WGS sequence"/>
</dbReference>
<evidence type="ECO:0000313" key="12">
    <source>
        <dbReference type="Proteomes" id="UP001146120"/>
    </source>
</evidence>
<reference evidence="11" key="1">
    <citation type="submission" date="2022-11" db="EMBL/GenBank/DDBJ databases">
        <authorList>
            <person name="Morgan W.R."/>
            <person name="Tartar A."/>
        </authorList>
    </citation>
    <scope>NUCLEOTIDE SEQUENCE</scope>
    <source>
        <strain evidence="11">ARSEF 373</strain>
    </source>
</reference>
<feature type="repeat" description="TPR" evidence="8">
    <location>
        <begin position="177"/>
        <end position="210"/>
    </location>
</feature>
<keyword evidence="4" id="KW-0328">Glycosyltransferase</keyword>
<comment type="pathway">
    <text evidence="1">Protein modification; protein glycosylation.</text>
</comment>
<dbReference type="SMART" id="SM00028">
    <property type="entry name" value="TPR"/>
    <property type="match status" value="3"/>
</dbReference>
<dbReference type="PANTHER" id="PTHR44835">
    <property type="entry name" value="UDP-N-ACETYLGLUCOSAMINE--PEPTIDE N-ACETYLGLUCOSAMINYLTRANSFERASE SPINDLY-RELATED"/>
    <property type="match status" value="1"/>
</dbReference>
<dbReference type="Gene3D" id="1.25.40.10">
    <property type="entry name" value="Tetratricopeptide repeat domain"/>
    <property type="match status" value="1"/>
</dbReference>
<dbReference type="InterPro" id="IPR029489">
    <property type="entry name" value="OGT/SEC/SPY_C"/>
</dbReference>
<dbReference type="CDD" id="cd00761">
    <property type="entry name" value="Glyco_tranf_GTA_type"/>
    <property type="match status" value="1"/>
</dbReference>
<evidence type="ECO:0000259" key="10">
    <source>
        <dbReference type="Pfam" id="PF13844"/>
    </source>
</evidence>
<dbReference type="Gene3D" id="3.40.50.11380">
    <property type="match status" value="1"/>
</dbReference>
<proteinExistence type="inferred from homology"/>
<dbReference type="Pfam" id="PF00535">
    <property type="entry name" value="Glycos_transf_2"/>
    <property type="match status" value="1"/>
</dbReference>
<dbReference type="InterPro" id="IPR051939">
    <property type="entry name" value="Glycosyltr_41/O-GlcNAc_trsf"/>
</dbReference>
<keyword evidence="12" id="KW-1185">Reference proteome</keyword>
<feature type="domain" description="O-GlcNAc transferase C-terminal" evidence="10">
    <location>
        <begin position="537"/>
        <end position="718"/>
    </location>
</feature>
<dbReference type="PROSITE" id="PS50005">
    <property type="entry name" value="TPR"/>
    <property type="match status" value="2"/>
</dbReference>
<evidence type="ECO:0000256" key="1">
    <source>
        <dbReference type="ARBA" id="ARBA00004922"/>
    </source>
</evidence>
<sequence>MVLRVKQQRHIGDIGGAATVLKRLCVDEDTAQWPRIAFEAHVLYAELFQHHPSQMRMHIDQEDEIGAGTATKLKAIHHFRQALALHASAVNGTISIDRATMLHIHNTIGVLCMDIGAWMDSIAHFEAAIAQADGTSATTQMLVAPLTNLAISRFTVGDVDHAMEPLKRVLDLAPNDDRVLYNTGVILHRMRREDEAEDYWHRAISFNPDHTDTHWSLANVRGYNGDDTIARFHANRALALVRAAANKFPNDREVQSRYLTGQLLAIAAQLPLVCASIEELNEARDKYEQSLAALLLKVTPCLDDPATSVGFGTMGYYAIYHGRNDLGIRTNLAKLYSLASPWLNYTATHVFTGRPLQYLHRSLVSVDIPSMQMVDRRLRIGFHSAFLRHHSVGLLMEGVITNLPRDKFYIVVTQFQGNEQDALTERVLRAVDASVFLSADIRQAQQQVADLKLDVLVFTEIGMDILTYFLAHARLALRTAVFWGHAITTGLPSIDYFVSSAMFQDAEATRTKYSECVYKMRTLSTYFLRQVAPALLSTVTREELGLPPVDVLPIMFLVPQTLYKLHPDMDSLFDRILQAVPDGFLVFLDARRAPLKDKLTARWRRRVSPGVYRRMYFVPFLPTDKFLSLCAQAVVVLDPFPVGGGRSSFEIFAMGTPIVCHYARTSILQLTFGMYTTMGLENIGVVAHSDDEYVAQAVMLGQNASARNHVRRQIQAHSHKLFAQPGVVKEWELFFTRILAWPPPQTTDNQRVCPVDMDQPVYATTLALESGPFRSLELRAFDDPFEVARSPLLDVLQEAFVAKQLSNMQHRLLMPRVGMWTVEDNGRSLLVEVRFADDIDQVVAWQLIHHHNVTDDNAIRAVSDHVKMQTPHLSTPWVAARSPGVNSTRLAQWHNVDHSADDCITLIVTTCKRLALFIRTITSLNRALPRGIHGTFCKVLVIDDNSDVTDRQTMKEQYPSFQFVWKAVDDRGHAKSLNLALSRVTSRYVLYLEDDWEFQVPPSRGDCVDFVAQALTVLQHHADAPLLIAQVLLNNQDSGYSRKAEHPTTGAHVPYHLHEFAVQGNAHHFSYWPGFSLNPGLWDVDMLRHFLGDNIQFDESIDIFERLMSLQVWQQGLHVVYLDSIHAIHIGAPPGSNASAYVLNGLPRRFDVAGTAE</sequence>
<evidence type="ECO:0000256" key="7">
    <source>
        <dbReference type="ARBA" id="ARBA00022803"/>
    </source>
</evidence>
<protein>
    <recommendedName>
        <fullName evidence="3">protein O-GlcNAc transferase</fullName>
        <ecNumber evidence="3">2.4.1.255</ecNumber>
    </recommendedName>
</protein>
<evidence type="ECO:0000256" key="4">
    <source>
        <dbReference type="ARBA" id="ARBA00022676"/>
    </source>
</evidence>
<evidence type="ECO:0000256" key="5">
    <source>
        <dbReference type="ARBA" id="ARBA00022679"/>
    </source>
</evidence>
<dbReference type="GO" id="GO:0097363">
    <property type="term" value="F:protein O-acetylglucosaminyltransferase activity"/>
    <property type="evidence" value="ECO:0007669"/>
    <property type="project" value="UniProtKB-EC"/>
</dbReference>
<dbReference type="InterPro" id="IPR001173">
    <property type="entry name" value="Glyco_trans_2-like"/>
</dbReference>
<dbReference type="AlphaFoldDB" id="A0AAV2YPT2"/>
<feature type="domain" description="Glycosyltransferase 2-like" evidence="9">
    <location>
        <begin position="906"/>
        <end position="998"/>
    </location>
</feature>
<keyword evidence="7 8" id="KW-0802">TPR repeat</keyword>
<evidence type="ECO:0000259" key="9">
    <source>
        <dbReference type="Pfam" id="PF00535"/>
    </source>
</evidence>
<comment type="caution">
    <text evidence="11">The sequence shown here is derived from an EMBL/GenBank/DDBJ whole genome shotgun (WGS) entry which is preliminary data.</text>
</comment>
<comment type="similarity">
    <text evidence="2">Belongs to the glycosyltransferase 41 family. O-GlcNAc transferase subfamily.</text>
</comment>
<accession>A0AAV2YPT2</accession>
<dbReference type="Pfam" id="PF13844">
    <property type="entry name" value="Glyco_transf_41"/>
    <property type="match status" value="1"/>
</dbReference>
<keyword evidence="5" id="KW-0808">Transferase</keyword>
<evidence type="ECO:0000256" key="2">
    <source>
        <dbReference type="ARBA" id="ARBA00005386"/>
    </source>
</evidence>
<gene>
    <name evidence="11" type="ORF">N0F65_010558</name>
</gene>
<dbReference type="InterPro" id="IPR019734">
    <property type="entry name" value="TPR_rpt"/>
</dbReference>
<reference evidence="11" key="2">
    <citation type="journal article" date="2023" name="Microbiol Resour">
        <title>Decontamination and Annotation of the Draft Genome Sequence of the Oomycete Lagenidium giganteum ARSEF 373.</title>
        <authorList>
            <person name="Morgan W.R."/>
            <person name="Tartar A."/>
        </authorList>
    </citation>
    <scope>NUCLEOTIDE SEQUENCE</scope>
    <source>
        <strain evidence="11">ARSEF 373</strain>
    </source>
</reference>